<dbReference type="InterPro" id="IPR043198">
    <property type="entry name" value="Cyclin/Ssn8"/>
</dbReference>
<keyword evidence="3" id="KW-0131">Cell cycle</keyword>
<keyword evidence="9" id="KW-1185">Reference proteome</keyword>
<evidence type="ECO:0000313" key="8">
    <source>
        <dbReference type="EMBL" id="KAL2491903.1"/>
    </source>
</evidence>
<reference evidence="9" key="1">
    <citation type="submission" date="2024-07" db="EMBL/GenBank/DDBJ databases">
        <title>Two chromosome-level genome assemblies of Korean endemic species Abeliophyllum distichum and Forsythia ovata (Oleaceae).</title>
        <authorList>
            <person name="Jang H."/>
        </authorList>
    </citation>
    <scope>NUCLEOTIDE SEQUENCE [LARGE SCALE GENOMIC DNA]</scope>
</reference>
<feature type="region of interest" description="Disordered" evidence="6">
    <location>
        <begin position="391"/>
        <end position="429"/>
    </location>
</feature>
<keyword evidence="2 5" id="KW-0195">Cyclin</keyword>
<dbReference type="CDD" id="cd20585">
    <property type="entry name" value="CYCLIN_AcCycH_rpt1"/>
    <property type="match status" value="1"/>
</dbReference>
<evidence type="ECO:0000256" key="3">
    <source>
        <dbReference type="ARBA" id="ARBA00023306"/>
    </source>
</evidence>
<dbReference type="SMART" id="SM00385">
    <property type="entry name" value="CYCLIN"/>
    <property type="match status" value="1"/>
</dbReference>
<dbReference type="GO" id="GO:0005634">
    <property type="term" value="C:nucleus"/>
    <property type="evidence" value="ECO:0007669"/>
    <property type="project" value="UniProtKB-ARBA"/>
</dbReference>
<feature type="domain" description="Cyclin-like" evidence="7">
    <location>
        <begin position="191"/>
        <end position="272"/>
    </location>
</feature>
<dbReference type="InterPro" id="IPR013763">
    <property type="entry name" value="Cyclin-like_dom"/>
</dbReference>
<evidence type="ECO:0000256" key="5">
    <source>
        <dbReference type="RuleBase" id="RU000383"/>
    </source>
</evidence>
<comment type="similarity">
    <text evidence="5">Belongs to the cyclin family.</text>
</comment>
<dbReference type="InterPro" id="IPR006671">
    <property type="entry name" value="Cyclin_N"/>
</dbReference>
<proteinExistence type="inferred from homology"/>
<dbReference type="Gene3D" id="1.10.472.10">
    <property type="entry name" value="Cyclin-like"/>
    <property type="match status" value="2"/>
</dbReference>
<dbReference type="CDD" id="cd20586">
    <property type="entry name" value="CYCLIN_AcCycH_rpt2"/>
    <property type="match status" value="1"/>
</dbReference>
<accession>A0ABD1RW13</accession>
<dbReference type="InterPro" id="IPR036915">
    <property type="entry name" value="Cyclin-like_sf"/>
</dbReference>
<comment type="caution">
    <text evidence="8">The sequence shown here is derived from an EMBL/GenBank/DDBJ whole genome shotgun (WGS) entry which is preliminary data.</text>
</comment>
<sequence length="429" mass="49792">MKSGISTKHDTNGNIEQYKARLVAKSFTQKDGIDYKETFSPVSKKDSFRIIMALVSHYDLELYQMDVKTAFLNGNLDEEIYMDQPEGFPVEGNEHIASHWRKGEGSAMADFTTSTHRAKWIFTPHALKEKYKVANQRAKQALEKYGATRMEVDIDGSFSYAEPHNDNAEKHSRPKPLKTEEEKLLRAFYEFKIQDVCDAFKFPRKIQATALIYFKRFYLQWSVMEHHPKNIMLTCIYAACKAEENHVSAEELGKGIEQDHQMILDNEMLVLQSLGFDLIVYAPYRALEGFVNDMEEFYGERDEQSEMIKDLRESAKVEVDKMMRTEAPLLFPPGQLAFTALRRSCDVHKFIEFERYLKSLLSRQHPAHPISEFNHSLNAIETMINKLETPTSKDVKHIDRKLKSCLDPSSHEKSKKRKHRSKEGSNEMR</sequence>
<evidence type="ECO:0000256" key="6">
    <source>
        <dbReference type="SAM" id="MobiDB-lite"/>
    </source>
</evidence>
<dbReference type="SUPFAM" id="SSF47954">
    <property type="entry name" value="Cyclin-like"/>
    <property type="match status" value="2"/>
</dbReference>
<dbReference type="Pfam" id="PF00134">
    <property type="entry name" value="Cyclin_N"/>
    <property type="match status" value="1"/>
</dbReference>
<dbReference type="PANTHER" id="PTHR10026">
    <property type="entry name" value="CYCLIN"/>
    <property type="match status" value="1"/>
</dbReference>
<dbReference type="Pfam" id="PF16899">
    <property type="entry name" value="Cyclin_C_2"/>
    <property type="match status" value="1"/>
</dbReference>
<evidence type="ECO:0000256" key="2">
    <source>
        <dbReference type="ARBA" id="ARBA00023127"/>
    </source>
</evidence>
<dbReference type="InterPro" id="IPR031658">
    <property type="entry name" value="Cyclin_C_2"/>
</dbReference>
<protein>
    <recommendedName>
        <fullName evidence="4">Cyclin-H1-1</fullName>
    </recommendedName>
</protein>
<dbReference type="GO" id="GO:0051301">
    <property type="term" value="P:cell division"/>
    <property type="evidence" value="ECO:0007669"/>
    <property type="project" value="UniProtKB-KW"/>
</dbReference>
<dbReference type="FunFam" id="1.10.472.10:FF:000029">
    <property type="entry name" value="Cyclin h"/>
    <property type="match status" value="1"/>
</dbReference>
<evidence type="ECO:0000256" key="4">
    <source>
        <dbReference type="ARBA" id="ARBA00070296"/>
    </source>
</evidence>
<keyword evidence="1" id="KW-0132">Cell division</keyword>
<evidence type="ECO:0000313" key="9">
    <source>
        <dbReference type="Proteomes" id="UP001604336"/>
    </source>
</evidence>
<dbReference type="AlphaFoldDB" id="A0ABD1RW13"/>
<evidence type="ECO:0000259" key="7">
    <source>
        <dbReference type="SMART" id="SM00385"/>
    </source>
</evidence>
<name>A0ABD1RW13_9LAMI</name>
<dbReference type="FunFam" id="1.10.472.10:FF:000063">
    <property type="entry name" value="cyclin-H1-1"/>
    <property type="match status" value="1"/>
</dbReference>
<organism evidence="8 9">
    <name type="scientific">Abeliophyllum distichum</name>
    <dbReference type="NCBI Taxonomy" id="126358"/>
    <lineage>
        <taxon>Eukaryota</taxon>
        <taxon>Viridiplantae</taxon>
        <taxon>Streptophyta</taxon>
        <taxon>Embryophyta</taxon>
        <taxon>Tracheophyta</taxon>
        <taxon>Spermatophyta</taxon>
        <taxon>Magnoliopsida</taxon>
        <taxon>eudicotyledons</taxon>
        <taxon>Gunneridae</taxon>
        <taxon>Pentapetalae</taxon>
        <taxon>asterids</taxon>
        <taxon>lamiids</taxon>
        <taxon>Lamiales</taxon>
        <taxon>Oleaceae</taxon>
        <taxon>Forsythieae</taxon>
        <taxon>Abeliophyllum</taxon>
    </lineage>
</organism>
<dbReference type="Proteomes" id="UP001604336">
    <property type="component" value="Unassembled WGS sequence"/>
</dbReference>
<feature type="compositionally biased region" description="Basic and acidic residues" evidence="6">
    <location>
        <begin position="391"/>
        <end position="412"/>
    </location>
</feature>
<evidence type="ECO:0000256" key="1">
    <source>
        <dbReference type="ARBA" id="ARBA00022618"/>
    </source>
</evidence>
<dbReference type="Pfam" id="PF07727">
    <property type="entry name" value="RVT_2"/>
    <property type="match status" value="1"/>
</dbReference>
<dbReference type="InterPro" id="IPR013103">
    <property type="entry name" value="RVT_2"/>
</dbReference>
<gene>
    <name evidence="8" type="ORF">Adt_27531</name>
</gene>
<dbReference type="EMBL" id="JBFOLK010000008">
    <property type="protein sequence ID" value="KAL2491903.1"/>
    <property type="molecule type" value="Genomic_DNA"/>
</dbReference>